<dbReference type="Pfam" id="PF09694">
    <property type="entry name" value="Gcw_chp"/>
    <property type="match status" value="1"/>
</dbReference>
<dbReference type="NCBIfam" id="TIGR02001">
    <property type="entry name" value="gcw_chp"/>
    <property type="match status" value="1"/>
</dbReference>
<evidence type="ECO:0000313" key="3">
    <source>
        <dbReference type="Proteomes" id="UP001597308"/>
    </source>
</evidence>
<protein>
    <submittedName>
        <fullName evidence="2">TorF family putative porin</fullName>
    </submittedName>
</protein>
<evidence type="ECO:0000256" key="1">
    <source>
        <dbReference type="SAM" id="SignalP"/>
    </source>
</evidence>
<reference evidence="3" key="1">
    <citation type="journal article" date="2019" name="Int. J. Syst. Evol. Microbiol.">
        <title>The Global Catalogue of Microorganisms (GCM) 10K type strain sequencing project: providing services to taxonomists for standard genome sequencing and annotation.</title>
        <authorList>
            <consortium name="The Broad Institute Genomics Platform"/>
            <consortium name="The Broad Institute Genome Sequencing Center for Infectious Disease"/>
            <person name="Wu L."/>
            <person name="Ma J."/>
        </authorList>
    </citation>
    <scope>NUCLEOTIDE SEQUENCE [LARGE SCALE GENOMIC DNA]</scope>
    <source>
        <strain evidence="3">KCTC 23707</strain>
    </source>
</reference>
<evidence type="ECO:0000313" key="2">
    <source>
        <dbReference type="EMBL" id="MFD1702887.1"/>
    </source>
</evidence>
<keyword evidence="1" id="KW-0732">Signal</keyword>
<accession>A0ABW4K439</accession>
<feature type="signal peptide" evidence="1">
    <location>
        <begin position="1"/>
        <end position="26"/>
    </location>
</feature>
<comment type="caution">
    <text evidence="2">The sequence shown here is derived from an EMBL/GenBank/DDBJ whole genome shotgun (WGS) entry which is preliminary data.</text>
</comment>
<dbReference type="RefSeq" id="WP_378798582.1">
    <property type="nucleotide sequence ID" value="NZ_JBHUER010000004.1"/>
</dbReference>
<keyword evidence="3" id="KW-1185">Reference proteome</keyword>
<dbReference type="EMBL" id="JBHUER010000004">
    <property type="protein sequence ID" value="MFD1702887.1"/>
    <property type="molecule type" value="Genomic_DNA"/>
</dbReference>
<dbReference type="InterPro" id="IPR010239">
    <property type="entry name" value="CHP02001"/>
</dbReference>
<proteinExistence type="predicted"/>
<name>A0ABW4K439_9HYPH</name>
<organism evidence="2 3">
    <name type="scientific">Methylopila henanensis</name>
    <dbReference type="NCBI Taxonomy" id="873516"/>
    <lineage>
        <taxon>Bacteria</taxon>
        <taxon>Pseudomonadati</taxon>
        <taxon>Pseudomonadota</taxon>
        <taxon>Alphaproteobacteria</taxon>
        <taxon>Hyphomicrobiales</taxon>
        <taxon>Methylopilaceae</taxon>
        <taxon>Methylopila</taxon>
    </lineage>
</organism>
<dbReference type="Proteomes" id="UP001597308">
    <property type="component" value="Unassembled WGS sequence"/>
</dbReference>
<feature type="chain" id="PRO_5046951651" evidence="1">
    <location>
        <begin position="27"/>
        <end position="267"/>
    </location>
</feature>
<sequence>MSALRTLAVAAGTFAAASFGPVAANAADMPEVIDATTASFDVAFGVKGASEWVLRGITQTSGDPAIQGYVELQAFDWVYAGVWASNVNFGGTDPAAEIDYYGGVRHSFGPVTLDVGYVWVNFSSENNTAPGLDYGKVYGIVKYAVTEAFTVGANVYYGDDFINRGVEIVHSTGFAKYAFAPLATMPEVGAYVSGSFSKQWTTKNFVKDYLYWDAGVGLTYKAMTLDFRYSDTNLKKSQCFGYMGDRNWCGDRYVVSLSFDTSLNKLK</sequence>
<gene>
    <name evidence="2" type="ORF">ACFSCV_07700</name>
</gene>